<proteinExistence type="evidence at transcript level"/>
<dbReference type="AlphaFoldDB" id="C0PEV3"/>
<organism evidence="1">
    <name type="scientific">Zea mays</name>
    <name type="common">Maize</name>
    <dbReference type="NCBI Taxonomy" id="4577"/>
    <lineage>
        <taxon>Eukaryota</taxon>
        <taxon>Viridiplantae</taxon>
        <taxon>Streptophyta</taxon>
        <taxon>Embryophyta</taxon>
        <taxon>Tracheophyta</taxon>
        <taxon>Spermatophyta</taxon>
        <taxon>Magnoliopsida</taxon>
        <taxon>Liliopsida</taxon>
        <taxon>Poales</taxon>
        <taxon>Poaceae</taxon>
        <taxon>PACMAD clade</taxon>
        <taxon>Panicoideae</taxon>
        <taxon>Andropogonodae</taxon>
        <taxon>Andropogoneae</taxon>
        <taxon>Tripsacinae</taxon>
        <taxon>Zea</taxon>
    </lineage>
</organism>
<reference evidence="1" key="2">
    <citation type="submission" date="2012-06" db="EMBL/GenBank/DDBJ databases">
        <authorList>
            <person name="Yu Y."/>
            <person name="Currie J."/>
            <person name="Lomeli R."/>
            <person name="Angelova A."/>
            <person name="Collura K."/>
            <person name="Wissotski M."/>
            <person name="Campos D."/>
            <person name="Kudrna D."/>
            <person name="Golser W."/>
            <person name="Ashely E."/>
            <person name="Descour A."/>
            <person name="Fernandes J."/>
            <person name="Soderlund C."/>
            <person name="Walbot V."/>
        </authorList>
    </citation>
    <scope>NUCLEOTIDE SEQUENCE</scope>
    <source>
        <strain evidence="1">B73</strain>
    </source>
</reference>
<protein>
    <submittedName>
        <fullName evidence="1">Uncharacterized protein</fullName>
    </submittedName>
</protein>
<reference evidence="1" key="1">
    <citation type="journal article" date="2009" name="PLoS Genet.">
        <title>Sequencing, mapping, and analysis of 27,455 maize full-length cDNAs.</title>
        <authorList>
            <person name="Soderlund C."/>
            <person name="Descour A."/>
            <person name="Kudrna D."/>
            <person name="Bomhoff M."/>
            <person name="Boyd L."/>
            <person name="Currie J."/>
            <person name="Angelova A."/>
            <person name="Collura K."/>
            <person name="Wissotski M."/>
            <person name="Ashley E."/>
            <person name="Morrow D."/>
            <person name="Fernandes J."/>
            <person name="Walbot V."/>
            <person name="Yu Y."/>
        </authorList>
    </citation>
    <scope>NUCLEOTIDE SEQUENCE</scope>
    <source>
        <strain evidence="1">B73</strain>
    </source>
</reference>
<name>C0PEV3_MAIZE</name>
<accession>C0PEV3</accession>
<dbReference type="EMBL" id="BT066822">
    <property type="protein sequence ID" value="ACN33719.1"/>
    <property type="molecule type" value="mRNA"/>
</dbReference>
<evidence type="ECO:0000313" key="1">
    <source>
        <dbReference type="EMBL" id="ACN33719.1"/>
    </source>
</evidence>
<sequence length="290" mass="29948">MEVAMPAPWHSLDETFTEMVEGYRHLHCLVLHIGVTVAQEHHLVVVGEVVVGHCDSRGSHDSIDQAVGAVGERAVVHPDVAGTEDGHTISVGHGAPPIVAGRAAHHGVPRGLAVVDVEPVDDDVGDVLDGDAGTIGDVHVGAASVDGLEAVHDELLLERDDHVPLEDDPERLFLDDGVAEGALARVDRVVIARVGDHVDLAVTAADGVAAKADATVGEALPVVVPVRVAAPAVVDGVACPARQVPEISPGRDVVDGRVDVVGHGFRILHRAGAGVTVGPAPARAREHNSK</sequence>